<protein>
    <submittedName>
        <fullName evidence="1">Uncharacterized protein</fullName>
    </submittedName>
</protein>
<evidence type="ECO:0000313" key="2">
    <source>
        <dbReference type="Proteomes" id="UP000572540"/>
    </source>
</evidence>
<dbReference type="AlphaFoldDB" id="A0A7Y9W4T2"/>
<accession>A0A7Y9W4T2</accession>
<gene>
    <name evidence="1" type="ORF">GGD41_001442</name>
</gene>
<sequence length="66" mass="7314">MDDGSEKSSSILQSGHSKVRFYERDTDTVSIECLTNAAHQRLATTSESRARIPVLGQCSESENLNR</sequence>
<evidence type="ECO:0000313" key="1">
    <source>
        <dbReference type="EMBL" id="NYH14214.1"/>
    </source>
</evidence>
<organism evidence="1 2">
    <name type="scientific">Paraburkholderia bryophila</name>
    <dbReference type="NCBI Taxonomy" id="420952"/>
    <lineage>
        <taxon>Bacteria</taxon>
        <taxon>Pseudomonadati</taxon>
        <taxon>Pseudomonadota</taxon>
        <taxon>Betaproteobacteria</taxon>
        <taxon>Burkholderiales</taxon>
        <taxon>Burkholderiaceae</taxon>
        <taxon>Paraburkholderia</taxon>
    </lineage>
</organism>
<proteinExistence type="predicted"/>
<name>A0A7Y9W4T2_9BURK</name>
<dbReference type="Proteomes" id="UP000572540">
    <property type="component" value="Unassembled WGS sequence"/>
</dbReference>
<reference evidence="1 2" key="1">
    <citation type="submission" date="2020-07" db="EMBL/GenBank/DDBJ databases">
        <title>Exploring microbial biodiversity for novel pathways involved in the catabolism of aromatic compounds derived from lignin.</title>
        <authorList>
            <person name="Elkins J."/>
        </authorList>
    </citation>
    <scope>NUCLEOTIDE SEQUENCE [LARGE SCALE GENOMIC DNA]</scope>
    <source>
        <strain evidence="1 2">H2C3B</strain>
    </source>
</reference>
<comment type="caution">
    <text evidence="1">The sequence shown here is derived from an EMBL/GenBank/DDBJ whole genome shotgun (WGS) entry which is preliminary data.</text>
</comment>
<dbReference type="RefSeq" id="WP_179709411.1">
    <property type="nucleotide sequence ID" value="NZ_JACCAU010000001.1"/>
</dbReference>
<dbReference type="EMBL" id="JACCAU010000001">
    <property type="protein sequence ID" value="NYH14214.1"/>
    <property type="molecule type" value="Genomic_DNA"/>
</dbReference>